<gene>
    <name evidence="11" type="ORF">MNBD_GAMMA17-1912</name>
</gene>
<dbReference type="GO" id="GO:0016740">
    <property type="term" value="F:transferase activity"/>
    <property type="evidence" value="ECO:0007669"/>
    <property type="project" value="UniProtKB-KW"/>
</dbReference>
<dbReference type="Gene3D" id="3.10.520.10">
    <property type="entry name" value="ApbE-like domains"/>
    <property type="match status" value="1"/>
</dbReference>
<reference evidence="11" key="1">
    <citation type="submission" date="2018-06" db="EMBL/GenBank/DDBJ databases">
        <authorList>
            <person name="Zhirakovskaya E."/>
        </authorList>
    </citation>
    <scope>NUCLEOTIDE SEQUENCE</scope>
</reference>
<keyword evidence="5 11" id="KW-0808">Transferase</keyword>
<comment type="catalytic activity">
    <reaction evidence="10">
        <text>L-threonyl-[protein] + FAD = FMN-L-threonyl-[protein] + AMP + H(+)</text>
        <dbReference type="Rhea" id="RHEA:36847"/>
        <dbReference type="Rhea" id="RHEA-COMP:11060"/>
        <dbReference type="Rhea" id="RHEA-COMP:11061"/>
        <dbReference type="ChEBI" id="CHEBI:15378"/>
        <dbReference type="ChEBI" id="CHEBI:30013"/>
        <dbReference type="ChEBI" id="CHEBI:57692"/>
        <dbReference type="ChEBI" id="CHEBI:74257"/>
        <dbReference type="ChEBI" id="CHEBI:456215"/>
        <dbReference type="EC" id="2.7.1.180"/>
    </reaction>
</comment>
<evidence type="ECO:0000256" key="4">
    <source>
        <dbReference type="ARBA" id="ARBA00022630"/>
    </source>
</evidence>
<keyword evidence="7" id="KW-0274">FAD</keyword>
<protein>
    <recommendedName>
        <fullName evidence="3">FAD:protein FMN transferase</fullName>
        <ecNumber evidence="2">2.7.1.180</ecNumber>
    </recommendedName>
    <alternativeName>
        <fullName evidence="9">Flavin transferase</fullName>
    </alternativeName>
</protein>
<evidence type="ECO:0000256" key="2">
    <source>
        <dbReference type="ARBA" id="ARBA00011955"/>
    </source>
</evidence>
<dbReference type="GO" id="GO:0046872">
    <property type="term" value="F:metal ion binding"/>
    <property type="evidence" value="ECO:0007669"/>
    <property type="project" value="UniProtKB-KW"/>
</dbReference>
<proteinExistence type="predicted"/>
<keyword evidence="8" id="KW-0460">Magnesium</keyword>
<accession>A0A3B0ZID6</accession>
<dbReference type="EC" id="2.7.1.180" evidence="2"/>
<comment type="cofactor">
    <cofactor evidence="1">
        <name>Mg(2+)</name>
        <dbReference type="ChEBI" id="CHEBI:18420"/>
    </cofactor>
</comment>
<dbReference type="PANTHER" id="PTHR30040">
    <property type="entry name" value="THIAMINE BIOSYNTHESIS LIPOPROTEIN APBE"/>
    <property type="match status" value="1"/>
</dbReference>
<keyword evidence="4" id="KW-0285">Flavoprotein</keyword>
<keyword evidence="6" id="KW-0479">Metal-binding</keyword>
<evidence type="ECO:0000256" key="9">
    <source>
        <dbReference type="ARBA" id="ARBA00031306"/>
    </source>
</evidence>
<evidence type="ECO:0000256" key="8">
    <source>
        <dbReference type="ARBA" id="ARBA00022842"/>
    </source>
</evidence>
<dbReference type="SUPFAM" id="SSF143631">
    <property type="entry name" value="ApbE-like"/>
    <property type="match status" value="1"/>
</dbReference>
<name>A0A3B0ZID6_9ZZZZ</name>
<organism evidence="11">
    <name type="scientific">hydrothermal vent metagenome</name>
    <dbReference type="NCBI Taxonomy" id="652676"/>
    <lineage>
        <taxon>unclassified sequences</taxon>
        <taxon>metagenomes</taxon>
        <taxon>ecological metagenomes</taxon>
    </lineage>
</organism>
<evidence type="ECO:0000256" key="7">
    <source>
        <dbReference type="ARBA" id="ARBA00022827"/>
    </source>
</evidence>
<evidence type="ECO:0000256" key="10">
    <source>
        <dbReference type="ARBA" id="ARBA00048540"/>
    </source>
</evidence>
<evidence type="ECO:0000256" key="1">
    <source>
        <dbReference type="ARBA" id="ARBA00001946"/>
    </source>
</evidence>
<dbReference type="InterPro" id="IPR003374">
    <property type="entry name" value="ApbE-like_sf"/>
</dbReference>
<dbReference type="Pfam" id="PF02424">
    <property type="entry name" value="ApbE"/>
    <property type="match status" value="1"/>
</dbReference>
<dbReference type="PIRSF" id="PIRSF006268">
    <property type="entry name" value="ApbE"/>
    <property type="match status" value="1"/>
</dbReference>
<evidence type="ECO:0000256" key="6">
    <source>
        <dbReference type="ARBA" id="ARBA00022723"/>
    </source>
</evidence>
<dbReference type="InterPro" id="IPR024932">
    <property type="entry name" value="ApbE"/>
</dbReference>
<evidence type="ECO:0000256" key="5">
    <source>
        <dbReference type="ARBA" id="ARBA00022679"/>
    </source>
</evidence>
<dbReference type="EMBL" id="UOFQ01000058">
    <property type="protein sequence ID" value="VAW87087.1"/>
    <property type="molecule type" value="Genomic_DNA"/>
</dbReference>
<dbReference type="AlphaFoldDB" id="A0A3B0ZID6"/>
<sequence length="298" mass="32796">MNEALAISLQRQNNLWVGRFSAMASPCELLLDTPDETLAYQLVTIAEREARRIEQKFSRYRDDNIIFKINNALGQSIEIDAETALLLDYADQCYQLSNGHFDITSGVLREVWRFDGGDCVPSTSAIKAVLSRVGWSKVNWQSSILTMDKGMEIDLGGIGKEYAVDRVALLIRPYLQNGVLINFGGDLCALGPRLNGQPWEVAIEDSEKGERSQAALVTLNSGSVATSGDARRFLIKDGVRYGHILNPMTGWPVPDAPRSVTTVAATCMEAGMLSTFAILRGAGAKEFLQQQEVEFLCL</sequence>
<evidence type="ECO:0000256" key="3">
    <source>
        <dbReference type="ARBA" id="ARBA00016337"/>
    </source>
</evidence>
<evidence type="ECO:0000313" key="11">
    <source>
        <dbReference type="EMBL" id="VAW87087.1"/>
    </source>
</evidence>
<dbReference type="PANTHER" id="PTHR30040:SF2">
    <property type="entry name" value="FAD:PROTEIN FMN TRANSFERASE"/>
    <property type="match status" value="1"/>
</dbReference>